<gene>
    <name evidence="1" type="ORF">I8752_34700</name>
</gene>
<sequence length="70" mass="7438">MKSANFSRNVSFSSLRIPIAIALPSTKEAAAFDCCYSMLDPQFLCGYVSNSKGKSEVKILGVAAIVFDGA</sequence>
<proteinExistence type="predicted"/>
<dbReference type="AlphaFoldDB" id="A0A8J7I8E9"/>
<dbReference type="Proteomes" id="UP000662314">
    <property type="component" value="Unassembled WGS sequence"/>
</dbReference>
<evidence type="ECO:0000313" key="1">
    <source>
        <dbReference type="EMBL" id="MBH8578011.1"/>
    </source>
</evidence>
<dbReference type="RefSeq" id="WP_214436690.1">
    <property type="nucleotide sequence ID" value="NZ_CAWPUQ010000240.1"/>
</dbReference>
<protein>
    <submittedName>
        <fullName evidence="1">Uncharacterized protein</fullName>
    </submittedName>
</protein>
<organism evidence="1 2">
    <name type="scientific">Dendronalium phyllosphericum CENA369</name>
    <dbReference type="NCBI Taxonomy" id="1725256"/>
    <lineage>
        <taxon>Bacteria</taxon>
        <taxon>Bacillati</taxon>
        <taxon>Cyanobacteriota</taxon>
        <taxon>Cyanophyceae</taxon>
        <taxon>Nostocales</taxon>
        <taxon>Nostocaceae</taxon>
        <taxon>Dendronalium</taxon>
        <taxon>Dendronalium phyllosphericum</taxon>
    </lineage>
</organism>
<reference evidence="1 2" key="1">
    <citation type="journal article" date="2021" name="Int. J. Syst. Evol. Microbiol.">
        <title>Amazonocrinis nigriterrae gen. nov., sp. nov., Atlanticothrix silvestris gen. nov., sp. nov. and Dendronalium phyllosphericum gen. nov., sp. nov., nostocacean cyanobacteria from Brazilian environments.</title>
        <authorList>
            <person name="Alvarenga D.O."/>
            <person name="Andreote A.P.D."/>
            <person name="Branco L.H.Z."/>
            <person name="Delbaje E."/>
            <person name="Cruz R.B."/>
            <person name="Varani A.M."/>
            <person name="Fiore M.F."/>
        </authorList>
    </citation>
    <scope>NUCLEOTIDE SEQUENCE [LARGE SCALE GENOMIC DNA]</scope>
    <source>
        <strain evidence="1 2">CENA369</strain>
    </source>
</reference>
<name>A0A8J7I8E9_9NOST</name>
<comment type="caution">
    <text evidence="1">The sequence shown here is derived from an EMBL/GenBank/DDBJ whole genome shotgun (WGS) entry which is preliminary data.</text>
</comment>
<dbReference type="EMBL" id="JAECZA010000303">
    <property type="protein sequence ID" value="MBH8578011.1"/>
    <property type="molecule type" value="Genomic_DNA"/>
</dbReference>
<keyword evidence="2" id="KW-1185">Reference proteome</keyword>
<evidence type="ECO:0000313" key="2">
    <source>
        <dbReference type="Proteomes" id="UP000662314"/>
    </source>
</evidence>
<accession>A0A8J7I8E9</accession>